<keyword evidence="11 15" id="KW-0520">NAD</keyword>
<protein>
    <recommendedName>
        <fullName evidence="6 15">Dihydrolipoyl dehydrogenase</fullName>
        <ecNumber evidence="5 15">1.8.1.4</ecNumber>
    </recommendedName>
</protein>
<evidence type="ECO:0000256" key="15">
    <source>
        <dbReference type="RuleBase" id="RU003692"/>
    </source>
</evidence>
<dbReference type="Pfam" id="PF02852">
    <property type="entry name" value="Pyr_redox_dim"/>
    <property type="match status" value="1"/>
</dbReference>
<evidence type="ECO:0000256" key="9">
    <source>
        <dbReference type="ARBA" id="ARBA00022827"/>
    </source>
</evidence>
<dbReference type="PRINTS" id="PR00368">
    <property type="entry name" value="FADPNR"/>
</dbReference>
<evidence type="ECO:0000256" key="8">
    <source>
        <dbReference type="ARBA" id="ARBA00022630"/>
    </source>
</evidence>
<dbReference type="Proteomes" id="UP001205609">
    <property type="component" value="Unassembled WGS sequence"/>
</dbReference>
<keyword evidence="10 15" id="KW-0560">Oxidoreductase</keyword>
<reference evidence="18 19" key="1">
    <citation type="journal article" date="2023" name="Int. J. Syst. Evol. Microbiol.">
        <title>Streptococcus sciuri sp. nov., Staphylococcus marylandisciuri sp. nov. and Staphylococcus americanisciuri sp. nov., isolated from faeces of eastern grey squirrel (Sciurus carolinensis).</title>
        <authorList>
            <person name="Volokhov D.V."/>
            <person name="Zagorodnyaya T.A."/>
            <person name="Furtak V.A."/>
            <person name="Nattanmai G."/>
            <person name="Randall L."/>
            <person name="Jose S."/>
            <person name="Gao Y."/>
            <person name="Eisenberg T."/>
            <person name="Delmonte P."/>
            <person name="Blom J."/>
            <person name="Mitchell K.K."/>
        </authorList>
    </citation>
    <scope>NUCLEOTIDE SEQUENCE [LARGE SCALE GENOMIC DNA]</scope>
    <source>
        <strain evidence="18 19">GRT3</strain>
    </source>
</reference>
<dbReference type="InterPro" id="IPR001100">
    <property type="entry name" value="Pyr_nuc-diS_OxRdtase"/>
</dbReference>
<keyword evidence="7" id="KW-0963">Cytoplasm</keyword>
<dbReference type="InterPro" id="IPR016156">
    <property type="entry name" value="FAD/NAD-linked_Rdtase_dimer_sf"/>
</dbReference>
<dbReference type="SUPFAM" id="SSF51905">
    <property type="entry name" value="FAD/NAD(P)-binding domain"/>
    <property type="match status" value="1"/>
</dbReference>
<evidence type="ECO:0000256" key="11">
    <source>
        <dbReference type="ARBA" id="ARBA00023027"/>
    </source>
</evidence>
<evidence type="ECO:0000256" key="5">
    <source>
        <dbReference type="ARBA" id="ARBA00012608"/>
    </source>
</evidence>
<organism evidence="18 19">
    <name type="scientific">Staphylococcus americanisciuri</name>
    <dbReference type="NCBI Taxonomy" id="2973940"/>
    <lineage>
        <taxon>Bacteria</taxon>
        <taxon>Bacillati</taxon>
        <taxon>Bacillota</taxon>
        <taxon>Bacilli</taxon>
        <taxon>Bacillales</taxon>
        <taxon>Staphylococcaceae</taxon>
        <taxon>Staphylococcus</taxon>
    </lineage>
</organism>
<evidence type="ECO:0000256" key="7">
    <source>
        <dbReference type="ARBA" id="ARBA00022490"/>
    </source>
</evidence>
<comment type="caution">
    <text evidence="18">The sequence shown here is derived from an EMBL/GenBank/DDBJ whole genome shotgun (WGS) entry which is preliminary data.</text>
</comment>
<evidence type="ECO:0000256" key="1">
    <source>
        <dbReference type="ARBA" id="ARBA00002052"/>
    </source>
</evidence>
<keyword evidence="8 15" id="KW-0285">Flavoprotein</keyword>
<dbReference type="InterPro" id="IPR023753">
    <property type="entry name" value="FAD/NAD-binding_dom"/>
</dbReference>
<dbReference type="PANTHER" id="PTHR22912">
    <property type="entry name" value="DISULFIDE OXIDOREDUCTASE"/>
    <property type="match status" value="1"/>
</dbReference>
<feature type="domain" description="Pyridine nucleotide-disulphide oxidoreductase dimerisation" evidence="16">
    <location>
        <begin position="351"/>
        <end position="460"/>
    </location>
</feature>
<dbReference type="InterPro" id="IPR006258">
    <property type="entry name" value="Lipoamide_DH"/>
</dbReference>
<keyword evidence="13 15" id="KW-0676">Redox-active center</keyword>
<proteinExistence type="inferred from homology"/>
<evidence type="ECO:0000256" key="14">
    <source>
        <dbReference type="ARBA" id="ARBA00049187"/>
    </source>
</evidence>
<evidence type="ECO:0000256" key="10">
    <source>
        <dbReference type="ARBA" id="ARBA00023002"/>
    </source>
</evidence>
<gene>
    <name evidence="18" type="primary">lpdA</name>
    <name evidence="18" type="ORF">NXS11_01170</name>
</gene>
<name>A0ABT2EZ41_9STAP</name>
<keyword evidence="19" id="KW-1185">Reference proteome</keyword>
<evidence type="ECO:0000313" key="19">
    <source>
        <dbReference type="Proteomes" id="UP001205609"/>
    </source>
</evidence>
<evidence type="ECO:0000256" key="2">
    <source>
        <dbReference type="ARBA" id="ARBA00004170"/>
    </source>
</evidence>
<dbReference type="InterPro" id="IPR004099">
    <property type="entry name" value="Pyr_nucl-diS_OxRdtase_dimer"/>
</dbReference>
<dbReference type="EC" id="1.8.1.4" evidence="5 15"/>
<dbReference type="PRINTS" id="PR00411">
    <property type="entry name" value="PNDRDTASEI"/>
</dbReference>
<dbReference type="EMBL" id="JANUXY010000001">
    <property type="protein sequence ID" value="MCS4485498.1"/>
    <property type="molecule type" value="Genomic_DNA"/>
</dbReference>
<keyword evidence="12" id="KW-1015">Disulfide bond</keyword>
<evidence type="ECO:0000259" key="17">
    <source>
        <dbReference type="Pfam" id="PF07992"/>
    </source>
</evidence>
<dbReference type="InterPro" id="IPR036188">
    <property type="entry name" value="FAD/NAD-bd_sf"/>
</dbReference>
<comment type="miscellaneous">
    <text evidence="15">The active site is a redox-active disulfide bond.</text>
</comment>
<keyword evidence="9 15" id="KW-0274">FAD</keyword>
<dbReference type="Pfam" id="PF07992">
    <property type="entry name" value="Pyr_redox_2"/>
    <property type="match status" value="1"/>
</dbReference>
<evidence type="ECO:0000313" key="18">
    <source>
        <dbReference type="EMBL" id="MCS4485498.1"/>
    </source>
</evidence>
<dbReference type="GO" id="GO:0004148">
    <property type="term" value="F:dihydrolipoyl dehydrogenase (NADH) activity"/>
    <property type="evidence" value="ECO:0007669"/>
    <property type="project" value="UniProtKB-EC"/>
</dbReference>
<dbReference type="RefSeq" id="WP_259197942.1">
    <property type="nucleotide sequence ID" value="NZ_JANUXY010000001.1"/>
</dbReference>
<evidence type="ECO:0000256" key="13">
    <source>
        <dbReference type="ARBA" id="ARBA00023284"/>
    </source>
</evidence>
<sequence length="472" mass="50773">MVQEKYDLVVLGGGISGYSAAIRAAQLNKRVAIVEKSLLGGTCLHKGCIPTKSFLKSADTYQLIQHAEDYGITTSTPTFNFPKVQARKQRIVESMYSGLQMLIRQKKIDVFNGTGRLLGASIFSPQSGTVSVTYEDGTSELLTNDYVLIATGSSPMTLPFLEIDHERIVTSDDLLAMSSLPSSIAIIGAGVIGLEFASFFSQVGVEVHVIEAADKIYLNDSDVVSQQLQNALSKRGVKFHTGVKLSEDNVTVLENQVAFNLGTTIQTDIALVAIGRRANISDIGLSNTDVVITEQQTIETNEYMQTKAPHIYASGDVIGHLQLAHVGAKEGIIAVEHMFQQNPIAIDYNVMPRCIYTTPEVAAIGLSAEAAKSQGYHVKTVKAAFQTNGKAMIMSPGTPDGFAELVIDKESGSVLGANLVGSNVTEHINELSVLQFLNGSALELGMATHAHPSMSELLMELGLLYEKQAIHL</sequence>
<comment type="cofactor">
    <cofactor evidence="15">
        <name>FAD</name>
        <dbReference type="ChEBI" id="CHEBI:57692"/>
    </cofactor>
    <text evidence="15">Binds 1 FAD per subunit.</text>
</comment>
<evidence type="ECO:0000259" key="16">
    <source>
        <dbReference type="Pfam" id="PF02852"/>
    </source>
</evidence>
<dbReference type="NCBIfam" id="TIGR01350">
    <property type="entry name" value="lipoamide_DH"/>
    <property type="match status" value="1"/>
</dbReference>
<dbReference type="InterPro" id="IPR012999">
    <property type="entry name" value="Pyr_OxRdtase_I_AS"/>
</dbReference>
<comment type="subcellular location">
    <subcellularLocation>
        <location evidence="3">Cytoplasm</location>
    </subcellularLocation>
    <subcellularLocation>
        <location evidence="2">Membrane</location>
        <topology evidence="2">Peripheral membrane protein</topology>
    </subcellularLocation>
</comment>
<feature type="domain" description="FAD/NAD(P)-binding" evidence="17">
    <location>
        <begin position="6"/>
        <end position="331"/>
    </location>
</feature>
<comment type="similarity">
    <text evidence="4 15">Belongs to the class-I pyridine nucleotide-disulfide oxidoreductase family.</text>
</comment>
<comment type="function">
    <text evidence="1">Lipoamide dehydrogenase is a component of the alpha-ketoacid dehydrogenase complexes.</text>
</comment>
<dbReference type="Gene3D" id="3.50.50.60">
    <property type="entry name" value="FAD/NAD(P)-binding domain"/>
    <property type="match status" value="2"/>
</dbReference>
<dbReference type="InterPro" id="IPR050151">
    <property type="entry name" value="Class-I_Pyr_Nuc-Dis_Oxidored"/>
</dbReference>
<comment type="catalytic activity">
    <reaction evidence="14 15">
        <text>N(6)-[(R)-dihydrolipoyl]-L-lysyl-[protein] + NAD(+) = N(6)-[(R)-lipoyl]-L-lysyl-[protein] + NADH + H(+)</text>
        <dbReference type="Rhea" id="RHEA:15045"/>
        <dbReference type="Rhea" id="RHEA-COMP:10474"/>
        <dbReference type="Rhea" id="RHEA-COMP:10475"/>
        <dbReference type="ChEBI" id="CHEBI:15378"/>
        <dbReference type="ChEBI" id="CHEBI:57540"/>
        <dbReference type="ChEBI" id="CHEBI:57945"/>
        <dbReference type="ChEBI" id="CHEBI:83099"/>
        <dbReference type="ChEBI" id="CHEBI:83100"/>
        <dbReference type="EC" id="1.8.1.4"/>
    </reaction>
</comment>
<dbReference type="SUPFAM" id="SSF55424">
    <property type="entry name" value="FAD/NAD-linked reductases, dimerisation (C-terminal) domain"/>
    <property type="match status" value="1"/>
</dbReference>
<dbReference type="Gene3D" id="3.30.390.30">
    <property type="match status" value="1"/>
</dbReference>
<evidence type="ECO:0000256" key="6">
    <source>
        <dbReference type="ARBA" id="ARBA00016961"/>
    </source>
</evidence>
<accession>A0ABT2EZ41</accession>
<dbReference type="PANTHER" id="PTHR22912:SF217">
    <property type="entry name" value="DIHYDROLIPOYL DEHYDROGENASE"/>
    <property type="match status" value="1"/>
</dbReference>
<dbReference type="PROSITE" id="PS00076">
    <property type="entry name" value="PYRIDINE_REDOX_1"/>
    <property type="match status" value="1"/>
</dbReference>
<evidence type="ECO:0000256" key="12">
    <source>
        <dbReference type="ARBA" id="ARBA00023157"/>
    </source>
</evidence>
<dbReference type="PIRSF" id="PIRSF000350">
    <property type="entry name" value="Mercury_reductase_MerA"/>
    <property type="match status" value="1"/>
</dbReference>
<evidence type="ECO:0000256" key="3">
    <source>
        <dbReference type="ARBA" id="ARBA00004496"/>
    </source>
</evidence>
<evidence type="ECO:0000256" key="4">
    <source>
        <dbReference type="ARBA" id="ARBA00007532"/>
    </source>
</evidence>